<dbReference type="AlphaFoldDB" id="A0A7X1ZFX6"/>
<organism evidence="3 4">
    <name type="scientific">Roseospira navarrensis</name>
    <dbReference type="NCBI Taxonomy" id="140058"/>
    <lineage>
        <taxon>Bacteria</taxon>
        <taxon>Pseudomonadati</taxon>
        <taxon>Pseudomonadota</taxon>
        <taxon>Alphaproteobacteria</taxon>
        <taxon>Rhodospirillales</taxon>
        <taxon>Rhodospirillaceae</taxon>
        <taxon>Roseospira</taxon>
    </lineage>
</organism>
<accession>A0A7X1ZFX6</accession>
<dbReference type="OrthoDB" id="9995334at2"/>
<comment type="caution">
    <text evidence="3">The sequence shown here is derived from an EMBL/GenBank/DDBJ whole genome shotgun (WGS) entry which is preliminary data.</text>
</comment>
<reference evidence="3 4" key="1">
    <citation type="submission" date="2019-10" db="EMBL/GenBank/DDBJ databases">
        <title>Draft whole-genome sequence of the purple nonsulfur photosynthetic bacterium Roseospira navarrensis DSM 15114.</title>
        <authorList>
            <person name="Kyndt J.A."/>
            <person name="Meyer T.E."/>
        </authorList>
    </citation>
    <scope>NUCLEOTIDE SEQUENCE [LARGE SCALE GENOMIC DNA]</scope>
    <source>
        <strain evidence="3 4">DSM 15114</strain>
    </source>
</reference>
<keyword evidence="4" id="KW-1185">Reference proteome</keyword>
<feature type="region of interest" description="Disordered" evidence="1">
    <location>
        <begin position="1"/>
        <end position="31"/>
    </location>
</feature>
<evidence type="ECO:0000313" key="3">
    <source>
        <dbReference type="EMBL" id="MQX36510.1"/>
    </source>
</evidence>
<evidence type="ECO:0000256" key="1">
    <source>
        <dbReference type="SAM" id="MobiDB-lite"/>
    </source>
</evidence>
<dbReference type="RefSeq" id="WP_153343069.1">
    <property type="nucleotide sequence ID" value="NZ_WIVE01000020.1"/>
</dbReference>
<evidence type="ECO:0000256" key="2">
    <source>
        <dbReference type="SAM" id="Phobius"/>
    </source>
</evidence>
<sequence length="100" mass="10269">MRPPAPAGESDPDRAAGAAAPLDPPGPPGTAPRRWRDLAILLPVFGTLLLMPPIVALTVPGGMLWGIPAIVLYLFGVWALLIVTAALTAAALRSAPEDDA</sequence>
<proteinExistence type="predicted"/>
<feature type="transmembrane region" description="Helical" evidence="2">
    <location>
        <begin position="65"/>
        <end position="92"/>
    </location>
</feature>
<keyword evidence="2" id="KW-0812">Transmembrane</keyword>
<dbReference type="EMBL" id="WIVE01000020">
    <property type="protein sequence ID" value="MQX36510.1"/>
    <property type="molecule type" value="Genomic_DNA"/>
</dbReference>
<evidence type="ECO:0000313" key="4">
    <source>
        <dbReference type="Proteomes" id="UP000434582"/>
    </source>
</evidence>
<keyword evidence="2" id="KW-1133">Transmembrane helix</keyword>
<keyword evidence="2" id="KW-0472">Membrane</keyword>
<gene>
    <name evidence="3" type="ORF">GHC57_08270</name>
</gene>
<protein>
    <submittedName>
        <fullName evidence="3">Uncharacterized protein</fullName>
    </submittedName>
</protein>
<dbReference type="Proteomes" id="UP000434582">
    <property type="component" value="Unassembled WGS sequence"/>
</dbReference>
<name>A0A7X1ZFX6_9PROT</name>
<feature type="transmembrane region" description="Helical" evidence="2">
    <location>
        <begin position="38"/>
        <end position="59"/>
    </location>
</feature>